<evidence type="ECO:0000256" key="3">
    <source>
        <dbReference type="ARBA" id="ARBA00022741"/>
    </source>
</evidence>
<keyword evidence="1 5" id="KW-0808">Transferase</keyword>
<dbReference type="OrthoDB" id="9151145at2"/>
<dbReference type="Pfam" id="PF01983">
    <property type="entry name" value="CofC"/>
    <property type="match status" value="1"/>
</dbReference>
<dbReference type="PANTHER" id="PTHR40392:SF1">
    <property type="entry name" value="2-PHOSPHO-L-LACTATE GUANYLYLTRANSFERASE"/>
    <property type="match status" value="1"/>
</dbReference>
<organism evidence="5 6">
    <name type="scientific">Microbacterium paludicola</name>
    <dbReference type="NCBI Taxonomy" id="300019"/>
    <lineage>
        <taxon>Bacteria</taxon>
        <taxon>Bacillati</taxon>
        <taxon>Actinomycetota</taxon>
        <taxon>Actinomycetes</taxon>
        <taxon>Micrococcales</taxon>
        <taxon>Microbacteriaceae</taxon>
        <taxon>Microbacterium</taxon>
    </lineage>
</organism>
<name>A0A4Y9FTE3_9MICO</name>
<dbReference type="NCBIfam" id="TIGR03552">
    <property type="entry name" value="F420_cofC"/>
    <property type="match status" value="1"/>
</dbReference>
<dbReference type="Gene3D" id="3.90.550.10">
    <property type="entry name" value="Spore Coat Polysaccharide Biosynthesis Protein SpsA, Chain A"/>
    <property type="match status" value="1"/>
</dbReference>
<evidence type="ECO:0000313" key="5">
    <source>
        <dbReference type="EMBL" id="TFU32255.1"/>
    </source>
</evidence>
<sequence>MSAPGWTVVIPVKGSSGKSRLSHPDRAELATAIALDTIDAVCRAEHVAEVIVVTADGELALRVVSDAGAGPRPLVRVVPDPDGGLNPAIAAGLTAVEPARHRAALLGDLPALHPADLDTALELAAAHDRAYVPDAEGTGTTLIAALPGAPLEPAFGGGSAARHADAGFAALDIPATSSLRRDVDTADQLRAAAGLGLGPRTSALLD</sequence>
<dbReference type="Proteomes" id="UP000298358">
    <property type="component" value="Unassembled WGS sequence"/>
</dbReference>
<accession>A0A4Y9FTE3</accession>
<dbReference type="PANTHER" id="PTHR40392">
    <property type="entry name" value="2-PHOSPHO-L-LACTATE GUANYLYLTRANSFERASE"/>
    <property type="match status" value="1"/>
</dbReference>
<reference evidence="5 6" key="1">
    <citation type="submission" date="2019-03" db="EMBL/GenBank/DDBJ databases">
        <title>Diversity of the mouse oral microbiome.</title>
        <authorList>
            <person name="Joseph S."/>
            <person name="Aduse-Opoku J."/>
            <person name="Curtis M."/>
            <person name="Wade W."/>
            <person name="Hashim A."/>
        </authorList>
    </citation>
    <scope>NUCLEOTIDE SEQUENCE [LARGE SCALE GENOMIC DNA]</scope>
    <source>
        <strain evidence="5 6">P1012</strain>
    </source>
</reference>
<dbReference type="EMBL" id="SPQB01000031">
    <property type="protein sequence ID" value="TFU32255.1"/>
    <property type="molecule type" value="Genomic_DNA"/>
</dbReference>
<dbReference type="InterPro" id="IPR002835">
    <property type="entry name" value="CofC"/>
</dbReference>
<proteinExistence type="predicted"/>
<evidence type="ECO:0000256" key="1">
    <source>
        <dbReference type="ARBA" id="ARBA00022679"/>
    </source>
</evidence>
<dbReference type="AlphaFoldDB" id="A0A4Y9FTE3"/>
<evidence type="ECO:0000313" key="6">
    <source>
        <dbReference type="Proteomes" id="UP000298358"/>
    </source>
</evidence>
<keyword evidence="3" id="KW-0547">Nucleotide-binding</keyword>
<dbReference type="EC" id="2.7.7.68" evidence="5"/>
<dbReference type="SUPFAM" id="SSF53448">
    <property type="entry name" value="Nucleotide-diphospho-sugar transferases"/>
    <property type="match status" value="1"/>
</dbReference>
<evidence type="ECO:0000256" key="2">
    <source>
        <dbReference type="ARBA" id="ARBA00022695"/>
    </source>
</evidence>
<dbReference type="GO" id="GO:0043814">
    <property type="term" value="F:phospholactate guanylyltransferase activity"/>
    <property type="evidence" value="ECO:0007669"/>
    <property type="project" value="UniProtKB-EC"/>
</dbReference>
<keyword evidence="2 5" id="KW-0548">Nucleotidyltransferase</keyword>
<keyword evidence="4" id="KW-0342">GTP-binding</keyword>
<gene>
    <name evidence="5" type="primary">cofC</name>
    <name evidence="5" type="ORF">E4U02_11605</name>
</gene>
<protein>
    <submittedName>
        <fullName evidence="5">2-phospho-L-lactate guanylyltransferase</fullName>
        <ecNumber evidence="5">2.7.7.68</ecNumber>
    </submittedName>
</protein>
<evidence type="ECO:0000256" key="4">
    <source>
        <dbReference type="ARBA" id="ARBA00023134"/>
    </source>
</evidence>
<comment type="caution">
    <text evidence="5">The sequence shown here is derived from an EMBL/GenBank/DDBJ whole genome shotgun (WGS) entry which is preliminary data.</text>
</comment>
<dbReference type="RefSeq" id="WP_135115001.1">
    <property type="nucleotide sequence ID" value="NZ_JADGLL010000031.1"/>
</dbReference>
<keyword evidence="6" id="KW-1185">Reference proteome</keyword>
<dbReference type="InterPro" id="IPR029044">
    <property type="entry name" value="Nucleotide-diphossugar_trans"/>
</dbReference>
<dbReference type="GO" id="GO:0005525">
    <property type="term" value="F:GTP binding"/>
    <property type="evidence" value="ECO:0007669"/>
    <property type="project" value="UniProtKB-KW"/>
</dbReference>